<evidence type="ECO:0000256" key="8">
    <source>
        <dbReference type="ARBA" id="ARBA00023053"/>
    </source>
</evidence>
<feature type="transmembrane region" description="Helical" evidence="14">
    <location>
        <begin position="595"/>
        <end position="612"/>
    </location>
</feature>
<evidence type="ECO:0000256" key="10">
    <source>
        <dbReference type="ARBA" id="ARBA00023136"/>
    </source>
</evidence>
<dbReference type="CDD" id="cd00637">
    <property type="entry name" value="7tm_classA_rhodopsin-like"/>
    <property type="match status" value="1"/>
</dbReference>
<keyword evidence="6 14" id="KW-0812">Transmembrane</keyword>
<dbReference type="Pfam" id="PF00001">
    <property type="entry name" value="7tm_1"/>
    <property type="match status" value="1"/>
</dbReference>
<dbReference type="PRINTS" id="PR00237">
    <property type="entry name" value="GPCRRHODOPSN"/>
</dbReference>
<keyword evidence="7 14" id="KW-1133">Transmembrane helix</keyword>
<dbReference type="PANTHER" id="PTHR42985">
    <property type="entry name" value="SODIUM-COUPLED MONOCARBOXYLATE TRANSPORTER"/>
    <property type="match status" value="1"/>
</dbReference>
<keyword evidence="8" id="KW-0915">Sodium</keyword>
<evidence type="ECO:0000256" key="1">
    <source>
        <dbReference type="ARBA" id="ARBA00004651"/>
    </source>
</evidence>
<dbReference type="PANTHER" id="PTHR42985:SF40">
    <property type="entry name" value="LD47995P-RELATED"/>
    <property type="match status" value="1"/>
</dbReference>
<comment type="subcellular location">
    <subcellularLocation>
        <location evidence="1">Cell membrane</location>
        <topology evidence="1">Multi-pass membrane protein</topology>
    </subcellularLocation>
</comment>
<keyword evidence="9" id="KW-0406">Ion transport</keyword>
<feature type="transmembrane region" description="Helical" evidence="14">
    <location>
        <begin position="268"/>
        <end position="289"/>
    </location>
</feature>
<feature type="domain" description="G-protein coupled receptors family 1 profile" evidence="15">
    <location>
        <begin position="381"/>
        <end position="647"/>
    </location>
</feature>
<dbReference type="SUPFAM" id="SSF81321">
    <property type="entry name" value="Family A G protein-coupled receptor-like"/>
    <property type="match status" value="1"/>
</dbReference>
<name>A0A7R9A5B1_9CRUS</name>
<dbReference type="OrthoDB" id="9615015at2759"/>
<dbReference type="GO" id="GO:0004930">
    <property type="term" value="F:G protein-coupled receptor activity"/>
    <property type="evidence" value="ECO:0007669"/>
    <property type="project" value="InterPro"/>
</dbReference>
<comment type="similarity">
    <text evidence="3">Belongs to the G-protein coupled receptor 1 family.</text>
</comment>
<protein>
    <recommendedName>
        <fullName evidence="15">G-protein coupled receptors family 1 profile domain-containing protein</fullName>
    </recommendedName>
</protein>
<organism evidence="16">
    <name type="scientific">Darwinula stevensoni</name>
    <dbReference type="NCBI Taxonomy" id="69355"/>
    <lineage>
        <taxon>Eukaryota</taxon>
        <taxon>Metazoa</taxon>
        <taxon>Ecdysozoa</taxon>
        <taxon>Arthropoda</taxon>
        <taxon>Crustacea</taxon>
        <taxon>Oligostraca</taxon>
        <taxon>Ostracoda</taxon>
        <taxon>Podocopa</taxon>
        <taxon>Podocopida</taxon>
        <taxon>Darwinulocopina</taxon>
        <taxon>Darwinuloidea</taxon>
        <taxon>Darwinulidae</taxon>
        <taxon>Darwinula</taxon>
    </lineage>
</organism>
<dbReference type="EMBL" id="LR900776">
    <property type="protein sequence ID" value="CAD7246862.1"/>
    <property type="molecule type" value="Genomic_DNA"/>
</dbReference>
<dbReference type="InterPro" id="IPR051163">
    <property type="entry name" value="Sodium:Solute_Symporter_SSF"/>
</dbReference>
<feature type="transmembrane region" description="Helical" evidence="14">
    <location>
        <begin position="404"/>
        <end position="426"/>
    </location>
</feature>
<accession>A0A7R9A5B1</accession>
<dbReference type="InterPro" id="IPR000276">
    <property type="entry name" value="GPCR_Rhodpsn"/>
</dbReference>
<dbReference type="GO" id="GO:0015293">
    <property type="term" value="F:symporter activity"/>
    <property type="evidence" value="ECO:0007669"/>
    <property type="project" value="TreeGrafter"/>
</dbReference>
<evidence type="ECO:0000256" key="6">
    <source>
        <dbReference type="ARBA" id="ARBA00022692"/>
    </source>
</evidence>
<keyword evidence="5" id="KW-1003">Cell membrane</keyword>
<keyword evidence="11" id="KW-0739">Sodium transport</keyword>
<evidence type="ECO:0000256" key="13">
    <source>
        <dbReference type="SAM" id="MobiDB-lite"/>
    </source>
</evidence>
<evidence type="ECO:0000256" key="11">
    <source>
        <dbReference type="ARBA" id="ARBA00023201"/>
    </source>
</evidence>
<comment type="similarity">
    <text evidence="2 12">Belongs to the sodium:solute symporter (SSF) (TC 2.A.21) family.</text>
</comment>
<feature type="transmembrane region" description="Helical" evidence="14">
    <location>
        <begin position="368"/>
        <end position="392"/>
    </location>
</feature>
<feature type="region of interest" description="Disordered" evidence="13">
    <location>
        <begin position="674"/>
        <end position="717"/>
    </location>
</feature>
<evidence type="ECO:0000313" key="16">
    <source>
        <dbReference type="EMBL" id="CAD7246862.1"/>
    </source>
</evidence>
<dbReference type="GO" id="GO:0005886">
    <property type="term" value="C:plasma membrane"/>
    <property type="evidence" value="ECO:0007669"/>
    <property type="project" value="UniProtKB-SubCell"/>
</dbReference>
<dbReference type="InterPro" id="IPR017452">
    <property type="entry name" value="GPCR_Rhodpsn_7TM"/>
</dbReference>
<keyword evidence="10 14" id="KW-0472">Membrane</keyword>
<evidence type="ECO:0000256" key="5">
    <source>
        <dbReference type="ARBA" id="ARBA00022475"/>
    </source>
</evidence>
<dbReference type="EMBL" id="CAJPEV010001259">
    <property type="protein sequence ID" value="CAG0891699.1"/>
    <property type="molecule type" value="Genomic_DNA"/>
</dbReference>
<evidence type="ECO:0000256" key="4">
    <source>
        <dbReference type="ARBA" id="ARBA00022448"/>
    </source>
</evidence>
<evidence type="ECO:0000256" key="7">
    <source>
        <dbReference type="ARBA" id="ARBA00022989"/>
    </source>
</evidence>
<feature type="transmembrane region" description="Helical" evidence="14">
    <location>
        <begin position="87"/>
        <end position="112"/>
    </location>
</feature>
<dbReference type="Pfam" id="PF00474">
    <property type="entry name" value="SSF"/>
    <property type="match status" value="1"/>
</dbReference>
<dbReference type="PROSITE" id="PS50262">
    <property type="entry name" value="G_PROTEIN_RECEP_F1_2"/>
    <property type="match status" value="1"/>
</dbReference>
<dbReference type="Proteomes" id="UP000677054">
    <property type="component" value="Unassembled WGS sequence"/>
</dbReference>
<evidence type="ECO:0000313" key="17">
    <source>
        <dbReference type="Proteomes" id="UP000677054"/>
    </source>
</evidence>
<evidence type="ECO:0000256" key="12">
    <source>
        <dbReference type="RuleBase" id="RU362091"/>
    </source>
</evidence>
<dbReference type="AlphaFoldDB" id="A0A7R9A5B1"/>
<feature type="transmembrane region" description="Helical" evidence="14">
    <location>
        <begin position="530"/>
        <end position="555"/>
    </location>
</feature>
<feature type="transmembrane region" description="Helical" evidence="14">
    <location>
        <begin position="632"/>
        <end position="650"/>
    </location>
</feature>
<feature type="transmembrane region" description="Helical" evidence="14">
    <location>
        <begin position="27"/>
        <end position="49"/>
    </location>
</feature>
<keyword evidence="17" id="KW-1185">Reference proteome</keyword>
<dbReference type="InterPro" id="IPR001734">
    <property type="entry name" value="Na/solute_symporter"/>
</dbReference>
<evidence type="ECO:0000256" key="3">
    <source>
        <dbReference type="ARBA" id="ARBA00010663"/>
    </source>
</evidence>
<evidence type="ECO:0000256" key="9">
    <source>
        <dbReference type="ARBA" id="ARBA00023065"/>
    </source>
</evidence>
<feature type="transmembrane region" description="Helical" evidence="14">
    <location>
        <begin position="485"/>
        <end position="510"/>
    </location>
</feature>
<reference evidence="16" key="1">
    <citation type="submission" date="2020-11" db="EMBL/GenBank/DDBJ databases">
        <authorList>
            <person name="Tran Van P."/>
        </authorList>
    </citation>
    <scope>NUCLEOTIDE SEQUENCE</scope>
</reference>
<evidence type="ECO:0000256" key="14">
    <source>
        <dbReference type="SAM" id="Phobius"/>
    </source>
</evidence>
<proteinExistence type="inferred from homology"/>
<dbReference type="PROSITE" id="PS50283">
    <property type="entry name" value="NA_SOLUT_SYMP_3"/>
    <property type="match status" value="1"/>
</dbReference>
<keyword evidence="4" id="KW-0813">Transport</keyword>
<feature type="transmembrane region" description="Helical" evidence="14">
    <location>
        <begin position="159"/>
        <end position="184"/>
    </location>
</feature>
<evidence type="ECO:0000259" key="15">
    <source>
        <dbReference type="PROSITE" id="PS50262"/>
    </source>
</evidence>
<feature type="transmembrane region" description="Helical" evidence="14">
    <location>
        <begin position="132"/>
        <end position="152"/>
    </location>
</feature>
<sequence>MVAHGCNQSAAQRYCSLKKLSTAIKAYLWNAPLSIILWVLAAFSGLVVFANYANCDPLKAGVLTKKDQIIPYYVMDKLGHVHGLPGIFLACLFSGALSTLSSGLNSLAAVTYVDGIMLTSLRKKLTDFQASVLTKCLALGYGIIAMGLSFVLSRLKLGVTTIAIIFASMTQSPLAAVFIASMYLPFVNKYGAFLGLLTGMSTTGWLAIGARVHGVPPEPPLPSSVDGCPPNFTLVEGLSASALYDNFTSLSLSDPAPPSYPHVYDMSYLMLGPIGFSSAFVTCIVVSLITGGYPLALLDETLIVPTALRFYKKLRGLRAFYFAGMESPVGPNWMRASLITWLEPPGIRNETCDVKGTRSPTGGEYAEVGAILALSFWTLIANTTFLATLLSQKHSRFLNSQPRFLLASLAFGNVAMGGTVGPLAVYPTLYGCWPFGEVVCCVQALLVGALSQQNAATLIALAFDRFLCILHPVKYHRLLSRKGSLVLVCSTWILSFTLYVGFVLPGNGYVFRDEGFAMCEPFYATNSLSLLAACLFYFPPTMALFYCYGSVFQLAHVRFKKIRCSSAAKSETFGGRSLEKLVIAERRRNMASARSLASVSVAFILVVTPWTLKQVIVSCTGIELPSELDFAVTWLALSNSFWNVIVFALTSRPFRQHASQLLCLKICGRLQQQSRSGEEEGDRDGEPSSSLPSPRQMEKLHVDLSRQSSSQPDLEDSEWTRHGERFWGQILERTVSCASLQALTRDDRERQPTNTVIGPRFIQNGCWEMTC</sequence>
<gene>
    <name evidence="16" type="ORF">DSTB1V02_LOCUS6705</name>
</gene>
<dbReference type="Gene3D" id="1.20.1730.10">
    <property type="entry name" value="Sodium/glucose cotransporter"/>
    <property type="match status" value="1"/>
</dbReference>
<dbReference type="InterPro" id="IPR038377">
    <property type="entry name" value="Na/Glc_symporter_sf"/>
</dbReference>
<evidence type="ECO:0000256" key="2">
    <source>
        <dbReference type="ARBA" id="ARBA00006434"/>
    </source>
</evidence>
<dbReference type="GO" id="GO:0006814">
    <property type="term" value="P:sodium ion transport"/>
    <property type="evidence" value="ECO:0007669"/>
    <property type="project" value="UniProtKB-KW"/>
</dbReference>
<dbReference type="Gene3D" id="1.20.1070.10">
    <property type="entry name" value="Rhodopsin 7-helix transmembrane proteins"/>
    <property type="match status" value="1"/>
</dbReference>
<feature type="transmembrane region" description="Helical" evidence="14">
    <location>
        <begin position="190"/>
        <end position="208"/>
    </location>
</feature>